<accession>A0A544TDV3</accession>
<evidence type="ECO:0000313" key="3">
    <source>
        <dbReference type="Proteomes" id="UP000318937"/>
    </source>
</evidence>
<feature type="transmembrane region" description="Helical" evidence="1">
    <location>
        <begin position="44"/>
        <end position="64"/>
    </location>
</feature>
<feature type="transmembrane region" description="Helical" evidence="1">
    <location>
        <begin position="109"/>
        <end position="131"/>
    </location>
</feature>
<organism evidence="2 3">
    <name type="scientific">Psychrobacillus soli</name>
    <dbReference type="NCBI Taxonomy" id="1543965"/>
    <lineage>
        <taxon>Bacteria</taxon>
        <taxon>Bacillati</taxon>
        <taxon>Bacillota</taxon>
        <taxon>Bacilli</taxon>
        <taxon>Bacillales</taxon>
        <taxon>Bacillaceae</taxon>
        <taxon>Psychrobacillus</taxon>
    </lineage>
</organism>
<keyword evidence="1" id="KW-0812">Transmembrane</keyword>
<sequence>MGYFWKLNIVSACYAFFLFVSIELQLNFYRIWRLSGWEPDSVNLMTGVIHIVGFVLLTFLIYYFNKKWLRTTKLKYWTAILWIPYLFVLLYIFANLFPMTNRGDTPAPVTGLIMLAQIISYPFYLSVVYFLSDVLEGDPEESLG</sequence>
<proteinExistence type="predicted"/>
<dbReference type="OrthoDB" id="2660529at2"/>
<name>A0A544TDV3_9BACI</name>
<keyword evidence="3" id="KW-1185">Reference proteome</keyword>
<dbReference type="AlphaFoldDB" id="A0A544TDV3"/>
<comment type="caution">
    <text evidence="2">The sequence shown here is derived from an EMBL/GenBank/DDBJ whole genome shotgun (WGS) entry which is preliminary data.</text>
</comment>
<protein>
    <submittedName>
        <fullName evidence="2">Uncharacterized protein</fullName>
    </submittedName>
</protein>
<reference evidence="2 3" key="1">
    <citation type="submission" date="2019-05" db="EMBL/GenBank/DDBJ databases">
        <title>Psychrobacillus vulpis sp. nov., a new species isolated from feces of a red fox that inhabits in The Tablas de Daimiel Natural Park, Albacete, Spain.</title>
        <authorList>
            <person name="Rodriguez M."/>
            <person name="Reina J.C."/>
            <person name="Bejar V."/>
            <person name="Llamas I."/>
        </authorList>
    </citation>
    <scope>NUCLEOTIDE SEQUENCE [LARGE SCALE GENOMIC DNA]</scope>
    <source>
        <strain evidence="2 3">NHI-2</strain>
    </source>
</reference>
<feature type="transmembrane region" description="Helical" evidence="1">
    <location>
        <begin position="12"/>
        <end position="32"/>
    </location>
</feature>
<keyword evidence="1" id="KW-1133">Transmembrane helix</keyword>
<gene>
    <name evidence="2" type="ORF">FG383_08680</name>
</gene>
<dbReference type="EMBL" id="VDGG01000014">
    <property type="protein sequence ID" value="TQR15648.1"/>
    <property type="molecule type" value="Genomic_DNA"/>
</dbReference>
<feature type="transmembrane region" description="Helical" evidence="1">
    <location>
        <begin position="76"/>
        <end position="97"/>
    </location>
</feature>
<evidence type="ECO:0000256" key="1">
    <source>
        <dbReference type="SAM" id="Phobius"/>
    </source>
</evidence>
<dbReference type="RefSeq" id="WP_142606914.1">
    <property type="nucleotide sequence ID" value="NZ_VDGG01000014.1"/>
</dbReference>
<evidence type="ECO:0000313" key="2">
    <source>
        <dbReference type="EMBL" id="TQR15648.1"/>
    </source>
</evidence>
<dbReference type="Proteomes" id="UP000318937">
    <property type="component" value="Unassembled WGS sequence"/>
</dbReference>
<keyword evidence="1" id="KW-0472">Membrane</keyword>